<sequence>MNDTLTIEQSASQNGKTFFDIALSLYDKNPALTGTILVLIFISPIVIAWFSFLKKKEETKMAKYQHLANKRKSRKNRKGKKHA</sequence>
<evidence type="ECO:0000256" key="2">
    <source>
        <dbReference type="SAM" id="Phobius"/>
    </source>
</evidence>
<evidence type="ECO:0000313" key="4">
    <source>
        <dbReference type="Proteomes" id="UP001222275"/>
    </source>
</evidence>
<name>A0ABY8CAB9_9GAMM</name>
<evidence type="ECO:0000256" key="1">
    <source>
        <dbReference type="SAM" id="MobiDB-lite"/>
    </source>
</evidence>
<reference evidence="3 4" key="1">
    <citation type="submission" date="2022-06" db="EMBL/GenBank/DDBJ databases">
        <title>Thiomicrohabdus sp. nov, an obligately chemolithoautotrophic, sulfur-oxidizing bacterium isolated from beach of Guanyin Mountain. Amoy.</title>
        <authorList>
            <person name="Zhu H."/>
        </authorList>
    </citation>
    <scope>NUCLEOTIDE SEQUENCE [LARGE SCALE GENOMIC DNA]</scope>
    <source>
        <strain evidence="3 4">XGS-01</strain>
    </source>
</reference>
<protein>
    <submittedName>
        <fullName evidence="3">Uncharacterized protein</fullName>
    </submittedName>
</protein>
<keyword evidence="2" id="KW-1133">Transmembrane helix</keyword>
<keyword evidence="2" id="KW-0472">Membrane</keyword>
<keyword evidence="4" id="KW-1185">Reference proteome</keyword>
<dbReference type="Proteomes" id="UP001222275">
    <property type="component" value="Chromosome"/>
</dbReference>
<feature type="transmembrane region" description="Helical" evidence="2">
    <location>
        <begin position="31"/>
        <end position="53"/>
    </location>
</feature>
<feature type="region of interest" description="Disordered" evidence="1">
    <location>
        <begin position="64"/>
        <end position="83"/>
    </location>
</feature>
<organism evidence="3 4">
    <name type="scientific">Thiomicrorhabdus lithotrophica</name>
    <dbReference type="NCBI Taxonomy" id="2949997"/>
    <lineage>
        <taxon>Bacteria</taxon>
        <taxon>Pseudomonadati</taxon>
        <taxon>Pseudomonadota</taxon>
        <taxon>Gammaproteobacteria</taxon>
        <taxon>Thiotrichales</taxon>
        <taxon>Piscirickettsiaceae</taxon>
        <taxon>Thiomicrorhabdus</taxon>
    </lineage>
</organism>
<dbReference type="RefSeq" id="WP_275594434.1">
    <property type="nucleotide sequence ID" value="NZ_CP102381.1"/>
</dbReference>
<dbReference type="EMBL" id="CP102381">
    <property type="protein sequence ID" value="WEJ62177.1"/>
    <property type="molecule type" value="Genomic_DNA"/>
</dbReference>
<accession>A0ABY8CAB9</accession>
<evidence type="ECO:0000313" key="3">
    <source>
        <dbReference type="EMBL" id="WEJ62177.1"/>
    </source>
</evidence>
<proteinExistence type="predicted"/>
<gene>
    <name evidence="3" type="ORF">NR989_09165</name>
</gene>
<feature type="compositionally biased region" description="Basic residues" evidence="1">
    <location>
        <begin position="68"/>
        <end position="83"/>
    </location>
</feature>
<keyword evidence="2" id="KW-0812">Transmembrane</keyword>